<evidence type="ECO:0000313" key="4">
    <source>
        <dbReference type="EMBL" id="SDP74383.1"/>
    </source>
</evidence>
<evidence type="ECO:0000259" key="3">
    <source>
        <dbReference type="Pfam" id="PF02481"/>
    </source>
</evidence>
<feature type="region of interest" description="Disordered" evidence="2">
    <location>
        <begin position="1"/>
        <end position="20"/>
    </location>
</feature>
<gene>
    <name evidence="4" type="ORF">SAMN04487905_10859</name>
</gene>
<evidence type="ECO:0000256" key="2">
    <source>
        <dbReference type="SAM" id="MobiDB-lite"/>
    </source>
</evidence>
<keyword evidence="5" id="KW-1185">Reference proteome</keyword>
<sequence length="334" mass="35678">MRAGELSPVSATPWAERGSPNSLMVSGMGSWDDDERAALLALLRTRPENMTWSRITSEVADAGSARAVWERFGVPALFGTNAEGFHDAEPEIESAKEDIAAWRSAEFDFITFRDDEYPRQLREVNQFPPFVFVRGTLVPRENAVSVVGSRKASPAARDTAADISAGLVGAGFTVLSGLASGIDTAAHTAALESGGRTVAVIGNGIRRVYPAANRELQERIVREGMVLSQFWPDSPPAKHTFPMRNATMSAYGIATIVVEAGEHSGARIQARAAVEHGRPVILLDSVVRGTAWGAALRGQPGVFVVDGPRAAVSAVERIVSGNQRVERLLAAPVP</sequence>
<dbReference type="AlphaFoldDB" id="A0A1H0V7M0"/>
<organism evidence="4 5">
    <name type="scientific">Actinopolyspora xinjiangensis</name>
    <dbReference type="NCBI Taxonomy" id="405564"/>
    <lineage>
        <taxon>Bacteria</taxon>
        <taxon>Bacillati</taxon>
        <taxon>Actinomycetota</taxon>
        <taxon>Actinomycetes</taxon>
        <taxon>Actinopolysporales</taxon>
        <taxon>Actinopolysporaceae</taxon>
        <taxon>Actinopolyspora</taxon>
    </lineage>
</organism>
<comment type="similarity">
    <text evidence="1">Belongs to the DprA/Smf family.</text>
</comment>
<dbReference type="STRING" id="405564.SAMN04487905_10859"/>
<reference evidence="5" key="1">
    <citation type="submission" date="2016-10" db="EMBL/GenBank/DDBJ databases">
        <authorList>
            <person name="Varghese N."/>
            <person name="Submissions S."/>
        </authorList>
    </citation>
    <scope>NUCLEOTIDE SEQUENCE [LARGE SCALE GENOMIC DNA]</scope>
    <source>
        <strain evidence="5">DSM 46732</strain>
    </source>
</reference>
<dbReference type="Proteomes" id="UP000199497">
    <property type="component" value="Unassembled WGS sequence"/>
</dbReference>
<dbReference type="EMBL" id="FNJR01000008">
    <property type="protein sequence ID" value="SDP74383.1"/>
    <property type="molecule type" value="Genomic_DNA"/>
</dbReference>
<protein>
    <submittedName>
        <fullName evidence="4">DNA processing protein</fullName>
    </submittedName>
</protein>
<dbReference type="Pfam" id="PF02481">
    <property type="entry name" value="DNA_processg_A"/>
    <property type="match status" value="1"/>
</dbReference>
<feature type="domain" description="Smf/DprA SLOG" evidence="3">
    <location>
        <begin position="109"/>
        <end position="287"/>
    </location>
</feature>
<dbReference type="SUPFAM" id="SSF102405">
    <property type="entry name" value="MCP/YpsA-like"/>
    <property type="match status" value="1"/>
</dbReference>
<accession>A0A1H0V7M0</accession>
<evidence type="ECO:0000256" key="1">
    <source>
        <dbReference type="ARBA" id="ARBA00006525"/>
    </source>
</evidence>
<dbReference type="Gene3D" id="3.40.50.450">
    <property type="match status" value="1"/>
</dbReference>
<proteinExistence type="inferred from homology"/>
<name>A0A1H0V7M0_9ACTN</name>
<dbReference type="PANTHER" id="PTHR43022">
    <property type="entry name" value="PROTEIN SMF"/>
    <property type="match status" value="1"/>
</dbReference>
<evidence type="ECO:0000313" key="5">
    <source>
        <dbReference type="Proteomes" id="UP000199497"/>
    </source>
</evidence>
<dbReference type="PANTHER" id="PTHR43022:SF1">
    <property type="entry name" value="PROTEIN SMF"/>
    <property type="match status" value="1"/>
</dbReference>
<dbReference type="InterPro" id="IPR057666">
    <property type="entry name" value="DrpA_SLOG"/>
</dbReference>
<dbReference type="GO" id="GO:0009294">
    <property type="term" value="P:DNA-mediated transformation"/>
    <property type="evidence" value="ECO:0007669"/>
    <property type="project" value="InterPro"/>
</dbReference>
<dbReference type="InterPro" id="IPR003488">
    <property type="entry name" value="DprA"/>
</dbReference>